<protein>
    <submittedName>
        <fullName evidence="5">Methyl-accepting chemotaxis protein</fullName>
    </submittedName>
</protein>
<dbReference type="Pfam" id="PF00015">
    <property type="entry name" value="MCPsignal"/>
    <property type="match status" value="1"/>
</dbReference>
<keyword evidence="1 2" id="KW-0807">Transducer</keyword>
<feature type="transmembrane region" description="Helical" evidence="3">
    <location>
        <begin position="185"/>
        <end position="209"/>
    </location>
</feature>
<comment type="caution">
    <text evidence="5">The sequence shown here is derived from an EMBL/GenBank/DDBJ whole genome shotgun (WGS) entry which is preliminary data.</text>
</comment>
<evidence type="ECO:0000256" key="2">
    <source>
        <dbReference type="PROSITE-ProRule" id="PRU00284"/>
    </source>
</evidence>
<name>A0ABV0JI69_9CYAN</name>
<dbReference type="SUPFAM" id="SSF58104">
    <property type="entry name" value="Methyl-accepting chemotaxis protein (MCP) signaling domain"/>
    <property type="match status" value="1"/>
</dbReference>
<reference evidence="5 6" key="1">
    <citation type="submission" date="2022-04" db="EMBL/GenBank/DDBJ databases">
        <title>Positive selection, recombination, and allopatry shape intraspecific diversity of widespread and dominant cyanobacteria.</title>
        <authorList>
            <person name="Wei J."/>
            <person name="Shu W."/>
            <person name="Hu C."/>
        </authorList>
    </citation>
    <scope>NUCLEOTIDE SEQUENCE [LARGE SCALE GENOMIC DNA]</scope>
    <source>
        <strain evidence="5 6">GB2-A5</strain>
    </source>
</reference>
<evidence type="ECO:0000313" key="5">
    <source>
        <dbReference type="EMBL" id="MEP0863123.1"/>
    </source>
</evidence>
<keyword evidence="6" id="KW-1185">Reference proteome</keyword>
<feature type="transmembrane region" description="Helical" evidence="3">
    <location>
        <begin position="16"/>
        <end position="36"/>
    </location>
</feature>
<organism evidence="5 6">
    <name type="scientific">Funiculus sociatus GB2-A5</name>
    <dbReference type="NCBI Taxonomy" id="2933946"/>
    <lineage>
        <taxon>Bacteria</taxon>
        <taxon>Bacillati</taxon>
        <taxon>Cyanobacteriota</taxon>
        <taxon>Cyanophyceae</taxon>
        <taxon>Coleofasciculales</taxon>
        <taxon>Coleofasciculaceae</taxon>
        <taxon>Funiculus</taxon>
    </lineage>
</organism>
<keyword evidence="3" id="KW-0812">Transmembrane</keyword>
<keyword evidence="3" id="KW-0472">Membrane</keyword>
<dbReference type="InterPro" id="IPR004089">
    <property type="entry name" value="MCPsignal_dom"/>
</dbReference>
<gene>
    <name evidence="5" type="ORF">NDI37_01405</name>
</gene>
<evidence type="ECO:0000259" key="4">
    <source>
        <dbReference type="PROSITE" id="PS50111"/>
    </source>
</evidence>
<dbReference type="PANTHER" id="PTHR32089:SF112">
    <property type="entry name" value="LYSOZYME-LIKE PROTEIN-RELATED"/>
    <property type="match status" value="1"/>
</dbReference>
<dbReference type="RefSeq" id="WP_190427760.1">
    <property type="nucleotide sequence ID" value="NZ_JAMPKK010000002.1"/>
</dbReference>
<keyword evidence="3" id="KW-1133">Transmembrane helix</keyword>
<dbReference type="SMART" id="SM00283">
    <property type="entry name" value="MA"/>
    <property type="match status" value="1"/>
</dbReference>
<accession>A0ABV0JI69</accession>
<dbReference type="Gene3D" id="1.10.287.950">
    <property type="entry name" value="Methyl-accepting chemotaxis protein"/>
    <property type="match status" value="1"/>
</dbReference>
<evidence type="ECO:0000256" key="3">
    <source>
        <dbReference type="SAM" id="Phobius"/>
    </source>
</evidence>
<sequence length="485" mass="52493">MKSKILSSGSLSRLQLLTVPLALTLTLIGGIGWYVWDSYQAFKRIQTQDMQIQQLSAEITYLDEVLTMSAHMAVATGDSQWIERYQKYDPQVIAALAEATKLIPTVFEGKASEQINASAQKLLAMEEEAFQLVQRGQRQLASELLFGQEYETQKQIYTAAMGQVTSAMQQYAENSLKTQTQKASIAILIVIATLIILILVWIFVLRMLVNSIQSIREVSSTISAVTTQITSAIQEQEELAVEQASAVSQTTATMNELGSSARQSAEQVEVALIEAKQALNLADNGTQVVSQTLNSMDTLKNKVGAIADRISCLSEQTRQIGTISSLARDLANQTNMLSLNAAVEAVRAGEAGRGFSVVASEIRKLADQSKGSAQKIANLVNDIQLAITSTAMVTDEGTKTVSEGMNFTHRSAQTFNNVANAVNTITLNSQQISLTAQQQAVAIQQVFEAMNSLNLGASRTTNVISQTKTAAQQLNEAASSLKELV</sequence>
<dbReference type="Proteomes" id="UP001442494">
    <property type="component" value="Unassembled WGS sequence"/>
</dbReference>
<proteinExistence type="predicted"/>
<dbReference type="PANTHER" id="PTHR32089">
    <property type="entry name" value="METHYL-ACCEPTING CHEMOTAXIS PROTEIN MCPB"/>
    <property type="match status" value="1"/>
</dbReference>
<dbReference type="PROSITE" id="PS50111">
    <property type="entry name" value="CHEMOTAXIS_TRANSDUC_2"/>
    <property type="match status" value="1"/>
</dbReference>
<feature type="domain" description="Methyl-accepting transducer" evidence="4">
    <location>
        <begin position="218"/>
        <end position="454"/>
    </location>
</feature>
<dbReference type="EMBL" id="JAMPKK010000002">
    <property type="protein sequence ID" value="MEP0863123.1"/>
    <property type="molecule type" value="Genomic_DNA"/>
</dbReference>
<evidence type="ECO:0000256" key="1">
    <source>
        <dbReference type="ARBA" id="ARBA00023224"/>
    </source>
</evidence>
<evidence type="ECO:0000313" key="6">
    <source>
        <dbReference type="Proteomes" id="UP001442494"/>
    </source>
</evidence>